<feature type="compositionally biased region" description="Low complexity" evidence="1">
    <location>
        <begin position="415"/>
        <end position="427"/>
    </location>
</feature>
<reference evidence="4 5" key="1">
    <citation type="journal article" date="2021" name="bioRxiv">
        <title>Chromosome-scale and haplotype-resolved genome assembly of a tetraploid potato cultivar.</title>
        <authorList>
            <person name="Sun H."/>
            <person name="Jiao W.-B."/>
            <person name="Krause K."/>
            <person name="Campoy J.A."/>
            <person name="Goel M."/>
            <person name="Folz-Donahue K."/>
            <person name="Kukat C."/>
            <person name="Huettel B."/>
            <person name="Schneeberger K."/>
        </authorList>
    </citation>
    <scope>NUCLEOTIDE SEQUENCE [LARGE SCALE GENOMIC DNA]</scope>
    <source>
        <strain evidence="4">SolTubOtavaFocal</strain>
        <tissue evidence="4">Leaves</tissue>
    </source>
</reference>
<feature type="region of interest" description="Disordered" evidence="1">
    <location>
        <begin position="461"/>
        <end position="502"/>
    </location>
</feature>
<evidence type="ECO:0008006" key="6">
    <source>
        <dbReference type="Google" id="ProtNLM"/>
    </source>
</evidence>
<feature type="compositionally biased region" description="Polar residues" evidence="1">
    <location>
        <begin position="381"/>
        <end position="396"/>
    </location>
</feature>
<keyword evidence="5" id="KW-1185">Reference proteome</keyword>
<dbReference type="EMBL" id="JAIVGD010000013">
    <property type="protein sequence ID" value="KAH0761606.1"/>
    <property type="molecule type" value="Genomic_DNA"/>
</dbReference>
<feature type="compositionally biased region" description="Basic and acidic residues" evidence="1">
    <location>
        <begin position="475"/>
        <end position="487"/>
    </location>
</feature>
<feature type="domain" description="Transposase MuDR plant" evidence="2">
    <location>
        <begin position="253"/>
        <end position="301"/>
    </location>
</feature>
<gene>
    <name evidence="4" type="ORF">KY290_017679</name>
</gene>
<dbReference type="InterPro" id="IPR058594">
    <property type="entry name" value="PB1-like_dom_pln"/>
</dbReference>
<protein>
    <recommendedName>
        <fullName evidence="6">Transposase MuDR plant domain-containing protein</fullName>
    </recommendedName>
</protein>
<dbReference type="Proteomes" id="UP000826656">
    <property type="component" value="Unassembled WGS sequence"/>
</dbReference>
<name>A0ABQ7VC30_SOLTU</name>
<dbReference type="Pfam" id="PF03108">
    <property type="entry name" value="DBD_Tnp_Mut"/>
    <property type="match status" value="1"/>
</dbReference>
<organism evidence="4 5">
    <name type="scientific">Solanum tuberosum</name>
    <name type="common">Potato</name>
    <dbReference type="NCBI Taxonomy" id="4113"/>
    <lineage>
        <taxon>Eukaryota</taxon>
        <taxon>Viridiplantae</taxon>
        <taxon>Streptophyta</taxon>
        <taxon>Embryophyta</taxon>
        <taxon>Tracheophyta</taxon>
        <taxon>Spermatophyta</taxon>
        <taxon>Magnoliopsida</taxon>
        <taxon>eudicotyledons</taxon>
        <taxon>Gunneridae</taxon>
        <taxon>Pentapetalae</taxon>
        <taxon>asterids</taxon>
        <taxon>lamiids</taxon>
        <taxon>Solanales</taxon>
        <taxon>Solanaceae</taxon>
        <taxon>Solanoideae</taxon>
        <taxon>Solaneae</taxon>
        <taxon>Solanum</taxon>
    </lineage>
</organism>
<feature type="domain" description="PB1-like" evidence="3">
    <location>
        <begin position="1"/>
        <end position="95"/>
    </location>
</feature>
<evidence type="ECO:0000313" key="5">
    <source>
        <dbReference type="Proteomes" id="UP000826656"/>
    </source>
</evidence>
<evidence type="ECO:0000256" key="1">
    <source>
        <dbReference type="SAM" id="MobiDB-lite"/>
    </source>
</evidence>
<dbReference type="InterPro" id="IPR004332">
    <property type="entry name" value="Transposase_MuDR"/>
</dbReference>
<feature type="region of interest" description="Disordered" evidence="1">
    <location>
        <begin position="381"/>
        <end position="432"/>
    </location>
</feature>
<accession>A0ABQ7VC30</accession>
<evidence type="ECO:0000259" key="3">
    <source>
        <dbReference type="Pfam" id="PF26130"/>
    </source>
</evidence>
<comment type="caution">
    <text evidence="4">The sequence shown here is derived from an EMBL/GenBank/DDBJ whole genome shotgun (WGS) entry which is preliminary data.</text>
</comment>
<evidence type="ECO:0000313" key="4">
    <source>
        <dbReference type="EMBL" id="KAH0761606.1"/>
    </source>
</evidence>
<proteinExistence type="predicted"/>
<dbReference type="Pfam" id="PF26130">
    <property type="entry name" value="PB1-like"/>
    <property type="match status" value="1"/>
</dbReference>
<feature type="compositionally biased region" description="Polar residues" evidence="1">
    <location>
        <begin position="461"/>
        <end position="474"/>
    </location>
</feature>
<sequence length="555" mass="63036">MNNYILTYFHHRGCVVRNPNPTYQREVDVFGVCIDKDHFTLVDLLSYTKDLGYTNVKGFYCEDNNELVQVTSDIQLLEFVKDLIDGDELHMYVVHEIDELEELPAPTSLLTWYDPVDEYVGINTEETVENEMKMIQMLMKNYDPLGMKGEKKRNHNLRKKKNPTHRKKKTILEEVPIGEAGVDRGFEYIGINKNDRYVDRLGGDHQYIDSSECDSDDSTDMLDVEAVRGVDLTGRRKSKNGRHDDEGIVAIFELGMFFENAKEFRKALEKYVVEKNYQIKLRPNEAHRVRAKCKFKEKCKWLFYGAIDRDCEDLQLGTGQGLTVMLDMQKGLHDIVDELLPNVEVRREKLHKMSRLGKKICDDLLHYPQVSWVGVHTSQPTSHNLQFTGQSSQGSSHPEPRSSYQHGPIRFNQPASTTSSNHASSTTVCGDTIRVKRARETAKSSQPPPFVDTSITVIKGITSQLPPRTRQTAGQKRERVATREDFARGGPKRPTNGGSSNVGFGIYTSASGIQILNDASSTGIDLGFKPRGLRWKNKDVVATSQLQQMANKKKK</sequence>
<evidence type="ECO:0000259" key="2">
    <source>
        <dbReference type="Pfam" id="PF03108"/>
    </source>
</evidence>